<dbReference type="Pfam" id="PF04203">
    <property type="entry name" value="Sortase"/>
    <property type="match status" value="1"/>
</dbReference>
<dbReference type="InterPro" id="IPR042001">
    <property type="entry name" value="Sortase_F"/>
</dbReference>
<keyword evidence="3" id="KW-1133">Transmembrane helix</keyword>
<gene>
    <name evidence="4" type="ORF">CP969_17370</name>
</gene>
<keyword evidence="3" id="KW-0812">Transmembrane</keyword>
<proteinExistence type="predicted"/>
<evidence type="ECO:0000256" key="2">
    <source>
        <dbReference type="SAM" id="MobiDB-lite"/>
    </source>
</evidence>
<reference evidence="4 5" key="1">
    <citation type="submission" date="2017-09" db="EMBL/GenBank/DDBJ databases">
        <authorList>
            <person name="Lee N."/>
            <person name="Cho B.-K."/>
        </authorList>
    </citation>
    <scope>NUCLEOTIDE SEQUENCE [LARGE SCALE GENOMIC DNA]</scope>
    <source>
        <strain evidence="4 5">ATCC 39115</strain>
    </source>
</reference>
<dbReference type="RefSeq" id="WP_016825813.1">
    <property type="nucleotide sequence ID" value="NZ_CP023700.1"/>
</dbReference>
<feature type="compositionally biased region" description="Basic and acidic residues" evidence="2">
    <location>
        <begin position="61"/>
        <end position="71"/>
    </location>
</feature>
<evidence type="ECO:0000313" key="5">
    <source>
        <dbReference type="Proteomes" id="UP000327143"/>
    </source>
</evidence>
<dbReference type="InterPro" id="IPR023365">
    <property type="entry name" value="Sortase_dom-sf"/>
</dbReference>
<accession>A0ABX6AGQ3</accession>
<keyword evidence="3" id="KW-0472">Membrane</keyword>
<feature type="transmembrane region" description="Helical" evidence="3">
    <location>
        <begin position="12"/>
        <end position="34"/>
    </location>
</feature>
<evidence type="ECO:0000256" key="1">
    <source>
        <dbReference type="ARBA" id="ARBA00022801"/>
    </source>
</evidence>
<dbReference type="InterPro" id="IPR005754">
    <property type="entry name" value="Sortase"/>
</dbReference>
<evidence type="ECO:0000313" key="4">
    <source>
        <dbReference type="EMBL" id="QEU86267.1"/>
    </source>
</evidence>
<dbReference type="Gene3D" id="2.40.260.10">
    <property type="entry name" value="Sortase"/>
    <property type="match status" value="1"/>
</dbReference>
<protein>
    <submittedName>
        <fullName evidence="4">Class F sortase</fullName>
    </submittedName>
</protein>
<dbReference type="CDD" id="cd05829">
    <property type="entry name" value="Sortase_F"/>
    <property type="match status" value="1"/>
</dbReference>
<dbReference type="SUPFAM" id="SSF63817">
    <property type="entry name" value="Sortase"/>
    <property type="match status" value="1"/>
</dbReference>
<dbReference type="EMBL" id="CP023700">
    <property type="protein sequence ID" value="QEU86267.1"/>
    <property type="molecule type" value="Genomic_DNA"/>
</dbReference>
<feature type="region of interest" description="Disordered" evidence="2">
    <location>
        <begin position="44"/>
        <end position="81"/>
    </location>
</feature>
<organism evidence="4 5">
    <name type="scientific">Streptomyces viridosporus T7A</name>
    <dbReference type="NCBI Taxonomy" id="665577"/>
    <lineage>
        <taxon>Bacteria</taxon>
        <taxon>Bacillati</taxon>
        <taxon>Actinomycetota</taxon>
        <taxon>Actinomycetes</taxon>
        <taxon>Kitasatosporales</taxon>
        <taxon>Streptomycetaceae</taxon>
        <taxon>Streptomyces</taxon>
    </lineage>
</organism>
<sequence length="228" mass="23996">MPSSPRGGRPSAAAVGAAAVVAVVLAVLLLRSLWPSGASVPSDFGIRPQAQEPTAGPSFGGHDRGPGERENASGPAPEPTALRIPRVSLDARLQDVGVKDDGTAEIPDSVGQAGWYRYGPAPGAPAGSAVLVGHVDDRTGDLGAFAKLYEVRKGDDATVAREGAPPVRYKVTAREVVDKDRLPDEVFRRHGRPVLTLVTCAPPYDRERGGYQRNLLVYAVPVQKHDQG</sequence>
<keyword evidence="1" id="KW-0378">Hydrolase</keyword>
<keyword evidence="5" id="KW-1185">Reference proteome</keyword>
<name>A0ABX6AGQ3_STRVD</name>
<dbReference type="Proteomes" id="UP000327143">
    <property type="component" value="Chromosome"/>
</dbReference>
<evidence type="ECO:0000256" key="3">
    <source>
        <dbReference type="SAM" id="Phobius"/>
    </source>
</evidence>